<comment type="caution">
    <text evidence="1">The sequence shown here is derived from an EMBL/GenBank/DDBJ whole genome shotgun (WGS) entry which is preliminary data.</text>
</comment>
<evidence type="ECO:0000313" key="1">
    <source>
        <dbReference type="EMBL" id="RTQ49171.1"/>
    </source>
</evidence>
<sequence>MTSRPGSTLSSYVYVHRLSSTGQWLSRRTLTAGSNTTRIRAYDWQPLAGDSVAVVAGTAVVGGGSSAGWIARLKATTPRQVTALAGASVAGPLRVYPNPAAGPTARVVLPAGLGRGTTLTLLDALGRTLHRQALPAAPGAAASVPLTGLPAGLYALQLTAADGRRWTGRLLRQ</sequence>
<dbReference type="AlphaFoldDB" id="A0A431U1X5"/>
<dbReference type="InterPro" id="IPR026444">
    <property type="entry name" value="Secre_tail"/>
</dbReference>
<dbReference type="NCBIfam" id="TIGR04183">
    <property type="entry name" value="Por_Secre_tail"/>
    <property type="match status" value="1"/>
</dbReference>
<gene>
    <name evidence="1" type="ORF">EJV47_13565</name>
</gene>
<protein>
    <submittedName>
        <fullName evidence="1">T9SS type A sorting domain-containing protein</fullName>
    </submittedName>
</protein>
<accession>A0A431U1X5</accession>
<reference evidence="1 2" key="1">
    <citation type="submission" date="2018-12" db="EMBL/GenBank/DDBJ databases">
        <title>Hymenobacter gummosus sp. nov., isolated from a spring.</title>
        <authorList>
            <person name="Nie L."/>
        </authorList>
    </citation>
    <scope>NUCLEOTIDE SEQUENCE [LARGE SCALE GENOMIC DNA]</scope>
    <source>
        <strain evidence="1 2">KCTC 52166</strain>
    </source>
</reference>
<proteinExistence type="predicted"/>
<dbReference type="RefSeq" id="WP_165903754.1">
    <property type="nucleotide sequence ID" value="NZ_RXOF01000007.1"/>
</dbReference>
<keyword evidence="2" id="KW-1185">Reference proteome</keyword>
<dbReference type="EMBL" id="RXOF01000007">
    <property type="protein sequence ID" value="RTQ49171.1"/>
    <property type="molecule type" value="Genomic_DNA"/>
</dbReference>
<evidence type="ECO:0000313" key="2">
    <source>
        <dbReference type="Proteomes" id="UP000282184"/>
    </source>
</evidence>
<name>A0A431U1X5_9BACT</name>
<dbReference type="Proteomes" id="UP000282184">
    <property type="component" value="Unassembled WGS sequence"/>
</dbReference>
<organism evidence="1 2">
    <name type="scientific">Hymenobacter gummosus</name>
    <dbReference type="NCBI Taxonomy" id="1776032"/>
    <lineage>
        <taxon>Bacteria</taxon>
        <taxon>Pseudomonadati</taxon>
        <taxon>Bacteroidota</taxon>
        <taxon>Cytophagia</taxon>
        <taxon>Cytophagales</taxon>
        <taxon>Hymenobacteraceae</taxon>
        <taxon>Hymenobacter</taxon>
    </lineage>
</organism>